<dbReference type="EMBL" id="MU827340">
    <property type="protein sequence ID" value="KAJ7353811.1"/>
    <property type="molecule type" value="Genomic_DNA"/>
</dbReference>
<dbReference type="GO" id="GO:0004930">
    <property type="term" value="F:G protein-coupled receptor activity"/>
    <property type="evidence" value="ECO:0007669"/>
    <property type="project" value="UniProtKB-KW"/>
</dbReference>
<keyword evidence="6" id="KW-0807">Transducer</keyword>
<dbReference type="Proteomes" id="UP001163046">
    <property type="component" value="Unassembled WGS sequence"/>
</dbReference>
<dbReference type="AlphaFoldDB" id="A0A9W9YJB7"/>
<dbReference type="Gene3D" id="1.20.1070.10">
    <property type="entry name" value="Rhodopsin 7-helix transmembrane proteins"/>
    <property type="match status" value="1"/>
</dbReference>
<feature type="transmembrane region" description="Helical" evidence="7">
    <location>
        <begin position="310"/>
        <end position="332"/>
    </location>
</feature>
<evidence type="ECO:0000256" key="2">
    <source>
        <dbReference type="ARBA" id="ARBA00022475"/>
    </source>
</evidence>
<keyword evidence="5" id="KW-0325">Glycoprotein</keyword>
<keyword evidence="7" id="KW-0472">Membrane</keyword>
<evidence type="ECO:0000313" key="8">
    <source>
        <dbReference type="EMBL" id="KAJ7353811.1"/>
    </source>
</evidence>
<comment type="caution">
    <text evidence="8">The sequence shown here is derived from an EMBL/GenBank/DDBJ whole genome shotgun (WGS) entry which is preliminary data.</text>
</comment>
<keyword evidence="2" id="KW-1003">Cell membrane</keyword>
<sequence>MHNRYKGQHIVVHEQSKIDLTCYGFTPRHTLNSQVTSIMALESALNCNTTTNFTSNYSSPQGPMVNPYLIKIEPLTAIRCNLTANFTGNSSSCPQHATLPSPMIDPAYLEFYKFVLGSAIYIIIISFTTFVANGLLLVVFLLQSFENIQEPHNLFPGRSGIRRYLNSRDTRTHVRYMLLMIYLGHPDTDAICSPLFEAGHLLSVMGVPTDIHQKCDIILHSIIVIYLTILFYILLYKAFKKKMAASENLREDNNMQNGGKDNRQMAVQRKFIIINFLLITILFVSSQPSTILWFIHLYSNDDPYSPKVQIRFLMAENVLYLKFLLDPFVYAWRIPKYRQALKIVLRCGREEPETKSTFSDRVMARMSASRDTVITLNFKNITPD</sequence>
<dbReference type="SUPFAM" id="SSF81321">
    <property type="entry name" value="Family A G protein-coupled receptor-like"/>
    <property type="match status" value="1"/>
</dbReference>
<feature type="transmembrane region" description="Helical" evidence="7">
    <location>
        <begin position="119"/>
        <end position="142"/>
    </location>
</feature>
<keyword evidence="7" id="KW-1133">Transmembrane helix</keyword>
<accession>A0A9W9YJB7</accession>
<evidence type="ECO:0008006" key="10">
    <source>
        <dbReference type="Google" id="ProtNLM"/>
    </source>
</evidence>
<comment type="subcellular location">
    <subcellularLocation>
        <location evidence="1">Cell membrane</location>
        <topology evidence="1">Multi-pass membrane protein</topology>
    </subcellularLocation>
</comment>
<keyword evidence="3" id="KW-0297">G-protein coupled receptor</keyword>
<evidence type="ECO:0000256" key="4">
    <source>
        <dbReference type="ARBA" id="ARBA00023170"/>
    </source>
</evidence>
<feature type="transmembrane region" description="Helical" evidence="7">
    <location>
        <begin position="217"/>
        <end position="236"/>
    </location>
</feature>
<evidence type="ECO:0000256" key="7">
    <source>
        <dbReference type="SAM" id="Phobius"/>
    </source>
</evidence>
<keyword evidence="4" id="KW-0675">Receptor</keyword>
<evidence type="ECO:0000256" key="3">
    <source>
        <dbReference type="ARBA" id="ARBA00023040"/>
    </source>
</evidence>
<protein>
    <recommendedName>
        <fullName evidence="10">G-protein coupled receptors family 1 profile domain-containing protein</fullName>
    </recommendedName>
</protein>
<evidence type="ECO:0000256" key="6">
    <source>
        <dbReference type="ARBA" id="ARBA00023224"/>
    </source>
</evidence>
<keyword evidence="9" id="KW-1185">Reference proteome</keyword>
<evidence type="ECO:0000256" key="1">
    <source>
        <dbReference type="ARBA" id="ARBA00004651"/>
    </source>
</evidence>
<reference evidence="8" key="1">
    <citation type="submission" date="2023-01" db="EMBL/GenBank/DDBJ databases">
        <title>Genome assembly of the deep-sea coral Lophelia pertusa.</title>
        <authorList>
            <person name="Herrera S."/>
            <person name="Cordes E."/>
        </authorList>
    </citation>
    <scope>NUCLEOTIDE SEQUENCE</scope>
    <source>
        <strain evidence="8">USNM1676648</strain>
        <tissue evidence="8">Polyp</tissue>
    </source>
</reference>
<keyword evidence="7" id="KW-0812">Transmembrane</keyword>
<gene>
    <name evidence="8" type="ORF">OS493_032084</name>
</gene>
<evidence type="ECO:0000313" key="9">
    <source>
        <dbReference type="Proteomes" id="UP001163046"/>
    </source>
</evidence>
<name>A0A9W9YJB7_9CNID</name>
<evidence type="ECO:0000256" key="5">
    <source>
        <dbReference type="ARBA" id="ARBA00023180"/>
    </source>
</evidence>
<proteinExistence type="predicted"/>
<dbReference type="GO" id="GO:0005886">
    <property type="term" value="C:plasma membrane"/>
    <property type="evidence" value="ECO:0007669"/>
    <property type="project" value="UniProtKB-SubCell"/>
</dbReference>
<dbReference type="PANTHER" id="PTHR24246">
    <property type="entry name" value="OLFACTORY RECEPTOR AND ADENOSINE RECEPTOR"/>
    <property type="match status" value="1"/>
</dbReference>
<dbReference type="PANTHER" id="PTHR24246:SF27">
    <property type="entry name" value="ADENOSINE RECEPTOR, ISOFORM A"/>
    <property type="match status" value="1"/>
</dbReference>
<feature type="transmembrane region" description="Helical" evidence="7">
    <location>
        <begin position="272"/>
        <end position="298"/>
    </location>
</feature>
<organism evidence="8 9">
    <name type="scientific">Desmophyllum pertusum</name>
    <dbReference type="NCBI Taxonomy" id="174260"/>
    <lineage>
        <taxon>Eukaryota</taxon>
        <taxon>Metazoa</taxon>
        <taxon>Cnidaria</taxon>
        <taxon>Anthozoa</taxon>
        <taxon>Hexacorallia</taxon>
        <taxon>Scleractinia</taxon>
        <taxon>Caryophylliina</taxon>
        <taxon>Caryophylliidae</taxon>
        <taxon>Desmophyllum</taxon>
    </lineage>
</organism>